<protein>
    <submittedName>
        <fullName evidence="1">Uncharacterized protein</fullName>
    </submittedName>
</protein>
<gene>
    <name evidence="1" type="ORF">H5410_051484</name>
</gene>
<dbReference type="EMBL" id="JACXVP010000010">
    <property type="protein sequence ID" value="KAG5580857.1"/>
    <property type="molecule type" value="Genomic_DNA"/>
</dbReference>
<organism evidence="1 2">
    <name type="scientific">Solanum commersonii</name>
    <name type="common">Commerson's wild potato</name>
    <name type="synonym">Commerson's nightshade</name>
    <dbReference type="NCBI Taxonomy" id="4109"/>
    <lineage>
        <taxon>Eukaryota</taxon>
        <taxon>Viridiplantae</taxon>
        <taxon>Streptophyta</taxon>
        <taxon>Embryophyta</taxon>
        <taxon>Tracheophyta</taxon>
        <taxon>Spermatophyta</taxon>
        <taxon>Magnoliopsida</taxon>
        <taxon>eudicotyledons</taxon>
        <taxon>Gunneridae</taxon>
        <taxon>Pentapetalae</taxon>
        <taxon>asterids</taxon>
        <taxon>lamiids</taxon>
        <taxon>Solanales</taxon>
        <taxon>Solanaceae</taxon>
        <taxon>Solanoideae</taxon>
        <taxon>Solaneae</taxon>
        <taxon>Solanum</taxon>
    </lineage>
</organism>
<evidence type="ECO:0000313" key="2">
    <source>
        <dbReference type="Proteomes" id="UP000824120"/>
    </source>
</evidence>
<name>A0A9J5WYA7_SOLCO</name>
<comment type="caution">
    <text evidence="1">The sequence shown here is derived from an EMBL/GenBank/DDBJ whole genome shotgun (WGS) entry which is preliminary data.</text>
</comment>
<accession>A0A9J5WYA7</accession>
<dbReference type="Proteomes" id="UP000824120">
    <property type="component" value="Chromosome 10"/>
</dbReference>
<proteinExistence type="predicted"/>
<keyword evidence="2" id="KW-1185">Reference proteome</keyword>
<evidence type="ECO:0000313" key="1">
    <source>
        <dbReference type="EMBL" id="KAG5580857.1"/>
    </source>
</evidence>
<sequence>MKKNLISILQLTSSSNYVVLGINDIMFKIRGDTICVSCQYEKAQQVYYGESKYLNKKSLEQCMQTFSEVAYLIVVHQLDIHGTIGI</sequence>
<reference evidence="1 2" key="1">
    <citation type="submission" date="2020-09" db="EMBL/GenBank/DDBJ databases">
        <title>De no assembly of potato wild relative species, Solanum commersonii.</title>
        <authorList>
            <person name="Cho K."/>
        </authorList>
    </citation>
    <scope>NUCLEOTIDE SEQUENCE [LARGE SCALE GENOMIC DNA]</scope>
    <source>
        <strain evidence="1">LZ3.2</strain>
        <tissue evidence="1">Leaf</tissue>
    </source>
</reference>
<dbReference type="AlphaFoldDB" id="A0A9J5WYA7"/>